<keyword evidence="3" id="KW-0813">Transport</keyword>
<evidence type="ECO:0008006" key="10">
    <source>
        <dbReference type="Google" id="ProtNLM"/>
    </source>
</evidence>
<dbReference type="Pfam" id="PF03845">
    <property type="entry name" value="Spore_permease"/>
    <property type="match status" value="1"/>
</dbReference>
<evidence type="ECO:0000256" key="4">
    <source>
        <dbReference type="ARBA" id="ARBA00022544"/>
    </source>
</evidence>
<accession>W8Y570</accession>
<feature type="transmembrane region" description="Helical" evidence="8">
    <location>
        <begin position="12"/>
        <end position="31"/>
    </location>
</feature>
<keyword evidence="7 8" id="KW-0472">Membrane</keyword>
<keyword evidence="4" id="KW-0309">Germination</keyword>
<keyword evidence="5 8" id="KW-0812">Transmembrane</keyword>
<gene>
    <name evidence="9" type="ORF">BTDB27_002951</name>
</gene>
<evidence type="ECO:0000256" key="8">
    <source>
        <dbReference type="SAM" id="Phobius"/>
    </source>
</evidence>
<protein>
    <recommendedName>
        <fullName evidence="10">Spore germination protein</fullName>
    </recommendedName>
</protein>
<feature type="transmembrane region" description="Helical" evidence="8">
    <location>
        <begin position="100"/>
        <end position="119"/>
    </location>
</feature>
<sequence length="128" mass="15121">MILTLAFFSEKQLASAIWAYLSMIKIIQFPFIERFEYIIVSVWAFFILPNVSFTLWGVSRGIKEALGIKQKYVLPVIILFIFVLSFFLNNRNKINLLNTWTGQMGFVYIYVYLPVLWLIQTAKIKLRR</sequence>
<evidence type="ECO:0000313" key="9">
    <source>
        <dbReference type="EMBL" id="CDN36609.1"/>
    </source>
</evidence>
<dbReference type="InterPro" id="IPR004761">
    <property type="entry name" value="Spore_GerAB"/>
</dbReference>
<evidence type="ECO:0000256" key="5">
    <source>
        <dbReference type="ARBA" id="ARBA00022692"/>
    </source>
</evidence>
<dbReference type="GO" id="GO:0009847">
    <property type="term" value="P:spore germination"/>
    <property type="evidence" value="ECO:0007669"/>
    <property type="project" value="InterPro"/>
</dbReference>
<dbReference type="PANTHER" id="PTHR34975:SF2">
    <property type="entry name" value="SPORE GERMINATION PROTEIN A2"/>
    <property type="match status" value="1"/>
</dbReference>
<evidence type="ECO:0000256" key="7">
    <source>
        <dbReference type="ARBA" id="ARBA00023136"/>
    </source>
</evidence>
<evidence type="ECO:0000256" key="3">
    <source>
        <dbReference type="ARBA" id="ARBA00022448"/>
    </source>
</evidence>
<name>W8Y570_BACTU</name>
<organism evidence="9">
    <name type="scientific">Bacillus thuringiensis DB27</name>
    <dbReference type="NCBI Taxonomy" id="1431339"/>
    <lineage>
        <taxon>Bacteria</taxon>
        <taxon>Bacillati</taxon>
        <taxon>Bacillota</taxon>
        <taxon>Bacilli</taxon>
        <taxon>Bacillales</taxon>
        <taxon>Bacillaceae</taxon>
        <taxon>Bacillus</taxon>
        <taxon>Bacillus cereus group</taxon>
    </lineage>
</organism>
<feature type="transmembrane region" description="Helical" evidence="8">
    <location>
        <begin position="71"/>
        <end position="88"/>
    </location>
</feature>
<reference evidence="9" key="2">
    <citation type="submission" date="2014-01" db="EMBL/GenBank/DDBJ databases">
        <authorList>
            <person name="Aslett M."/>
        </authorList>
    </citation>
    <scope>NUCLEOTIDE SEQUENCE [LARGE SCALE GENOMIC DNA]</scope>
    <source>
        <strain evidence="9">DB27</strain>
    </source>
</reference>
<comment type="similarity">
    <text evidence="2">Belongs to the amino acid-polyamine-organocation (APC) superfamily. Spore germination protein (SGP) (TC 2.A.3.9) family.</text>
</comment>
<dbReference type="Proteomes" id="UP000030682">
    <property type="component" value="Unassembled WGS sequence"/>
</dbReference>
<proteinExistence type="inferred from homology"/>
<feature type="transmembrane region" description="Helical" evidence="8">
    <location>
        <begin position="37"/>
        <end position="59"/>
    </location>
</feature>
<dbReference type="EMBL" id="HG810017">
    <property type="protein sequence ID" value="CDN36609.1"/>
    <property type="molecule type" value="Genomic_DNA"/>
</dbReference>
<reference evidence="9" key="1">
    <citation type="submission" date="2014-01" db="EMBL/GenBank/DDBJ databases">
        <title>Draft genome sequence of highly nematicidal Bacillus thuringiensis DB27.</title>
        <authorList>
            <person name="Iatsenko I."/>
            <person name="Pickard D."/>
            <person name="Corton C."/>
            <person name="Dougan G."/>
            <person name="Sommer R.J."/>
        </authorList>
    </citation>
    <scope>NUCLEOTIDE SEQUENCE [LARGE SCALE GENOMIC DNA]</scope>
    <source>
        <strain evidence="9">DB27</strain>
    </source>
</reference>
<dbReference type="GO" id="GO:0016020">
    <property type="term" value="C:membrane"/>
    <property type="evidence" value="ECO:0007669"/>
    <property type="project" value="UniProtKB-SubCell"/>
</dbReference>
<dbReference type="PANTHER" id="PTHR34975">
    <property type="entry name" value="SPORE GERMINATION PROTEIN A2"/>
    <property type="match status" value="1"/>
</dbReference>
<evidence type="ECO:0000256" key="1">
    <source>
        <dbReference type="ARBA" id="ARBA00004141"/>
    </source>
</evidence>
<evidence type="ECO:0000256" key="6">
    <source>
        <dbReference type="ARBA" id="ARBA00022989"/>
    </source>
</evidence>
<dbReference type="AlphaFoldDB" id="W8Y570"/>
<evidence type="ECO:0000256" key="2">
    <source>
        <dbReference type="ARBA" id="ARBA00007998"/>
    </source>
</evidence>
<keyword evidence="6 8" id="KW-1133">Transmembrane helix</keyword>
<comment type="subcellular location">
    <subcellularLocation>
        <location evidence="1">Membrane</location>
        <topology evidence="1">Multi-pass membrane protein</topology>
    </subcellularLocation>
</comment>
<dbReference type="HOGENOM" id="CLU_138993_0_0_9"/>